<evidence type="ECO:0000313" key="1">
    <source>
        <dbReference type="EMBL" id="CAJ2665701.1"/>
    </source>
</evidence>
<dbReference type="EMBL" id="CASHSV030000513">
    <property type="protein sequence ID" value="CAJ2665701.1"/>
    <property type="molecule type" value="Genomic_DNA"/>
</dbReference>
<evidence type="ECO:0000313" key="2">
    <source>
        <dbReference type="Proteomes" id="UP001177021"/>
    </source>
</evidence>
<organism evidence="1 2">
    <name type="scientific">Trifolium pratense</name>
    <name type="common">Red clover</name>
    <dbReference type="NCBI Taxonomy" id="57577"/>
    <lineage>
        <taxon>Eukaryota</taxon>
        <taxon>Viridiplantae</taxon>
        <taxon>Streptophyta</taxon>
        <taxon>Embryophyta</taxon>
        <taxon>Tracheophyta</taxon>
        <taxon>Spermatophyta</taxon>
        <taxon>Magnoliopsida</taxon>
        <taxon>eudicotyledons</taxon>
        <taxon>Gunneridae</taxon>
        <taxon>Pentapetalae</taxon>
        <taxon>rosids</taxon>
        <taxon>fabids</taxon>
        <taxon>Fabales</taxon>
        <taxon>Fabaceae</taxon>
        <taxon>Papilionoideae</taxon>
        <taxon>50 kb inversion clade</taxon>
        <taxon>NPAAA clade</taxon>
        <taxon>Hologalegina</taxon>
        <taxon>IRL clade</taxon>
        <taxon>Trifolieae</taxon>
        <taxon>Trifolium</taxon>
    </lineage>
</organism>
<keyword evidence="2" id="KW-1185">Reference proteome</keyword>
<comment type="caution">
    <text evidence="1">The sequence shown here is derived from an EMBL/GenBank/DDBJ whole genome shotgun (WGS) entry which is preliminary data.</text>
</comment>
<reference evidence="1" key="1">
    <citation type="submission" date="2023-10" db="EMBL/GenBank/DDBJ databases">
        <authorList>
            <person name="Rodriguez Cubillos JULIANA M."/>
            <person name="De Vega J."/>
        </authorList>
    </citation>
    <scope>NUCLEOTIDE SEQUENCE</scope>
</reference>
<sequence>MVSSYILPEDCWESIFKFIINDDDDYYYNINLRSLSLVSKQFLSITNRLFLFSLTLSDESKYCRLLQRFTNLNSLKLTCEYTDLDNLLIEISSFPLKQLTSLDLSNQPTIPAIGLRAFSKKITTLTSLTCSYIDSINTSDLFLIAECFPLLQELNFSYPCPSILENGFHEDCSSYVDGIEAISLALIKLRKVNLSGFPINNVSLFHLFNSCKLLQQVIMISCDAITYTGLAYALRERPTLSSLFFHSMESGVLDNLNFISSLVSLKGLTCLVLHDMNISDALLYSIARKRLPLTKLDLSYCTGYSYAGILGLLSKCQRIQHLNLEGADYLTDQHVVELSSFLGDLVSINLSYCDEITETTLLALARKCPSLSKMIMETDGNKIVRISDALVQESGVYPQLKSLYLGGTLWLSDEGVIMFASIFPNLELFNLNSCTCYLSFKMGDLYSCSWLSEGNFKDLRKRCNIKYLNLADRSRVKLL</sequence>
<proteinExistence type="predicted"/>
<accession>A0ACB0LBC7</accession>
<gene>
    <name evidence="1" type="ORF">MILVUS5_LOCUS30619</name>
</gene>
<name>A0ACB0LBC7_TRIPR</name>
<protein>
    <submittedName>
        <fullName evidence="1">Uncharacterized protein</fullName>
    </submittedName>
</protein>
<dbReference type="Proteomes" id="UP001177021">
    <property type="component" value="Unassembled WGS sequence"/>
</dbReference>